<dbReference type="PIRSF" id="PIRSF002811">
    <property type="entry name" value="DnaG"/>
    <property type="match status" value="1"/>
</dbReference>
<dbReference type="InterPro" id="IPR036977">
    <property type="entry name" value="DNA_primase_Znf_CHC2"/>
</dbReference>
<dbReference type="AlphaFoldDB" id="D1C7M0"/>
<dbReference type="FunFam" id="3.40.1360.10:FF:000002">
    <property type="entry name" value="DNA primase"/>
    <property type="match status" value="1"/>
</dbReference>
<dbReference type="HAMAP" id="MF_00974">
    <property type="entry name" value="DNA_primase_DnaG"/>
    <property type="match status" value="1"/>
</dbReference>
<dbReference type="FunCoup" id="D1C7M0">
    <property type="interactions" value="338"/>
</dbReference>
<evidence type="ECO:0000256" key="15">
    <source>
        <dbReference type="SAM" id="Coils"/>
    </source>
</evidence>
<evidence type="ECO:0000256" key="3">
    <source>
        <dbReference type="ARBA" id="ARBA00022679"/>
    </source>
</evidence>
<evidence type="ECO:0000313" key="17">
    <source>
        <dbReference type="EMBL" id="ACZ37853.1"/>
    </source>
</evidence>
<dbReference type="HOGENOM" id="CLU_013501_3_1_0"/>
<dbReference type="Proteomes" id="UP000002027">
    <property type="component" value="Chromosome 1"/>
</dbReference>
<dbReference type="InterPro" id="IPR034151">
    <property type="entry name" value="TOPRIM_DnaG_bac"/>
</dbReference>
<dbReference type="EC" id="2.7.7.101" evidence="12"/>
<dbReference type="SUPFAM" id="SSF56731">
    <property type="entry name" value="DNA primase core"/>
    <property type="match status" value="1"/>
</dbReference>
<keyword evidence="5 12" id="KW-0235">DNA replication</keyword>
<keyword evidence="10 12" id="KW-0238">DNA-binding</keyword>
<keyword evidence="11 12" id="KW-0804">Transcription</keyword>
<evidence type="ECO:0000256" key="5">
    <source>
        <dbReference type="ARBA" id="ARBA00022705"/>
    </source>
</evidence>
<dbReference type="Gene3D" id="1.10.860.10">
    <property type="entry name" value="DNAb Helicase, Chain A"/>
    <property type="match status" value="1"/>
</dbReference>
<dbReference type="InterPro" id="IPR006295">
    <property type="entry name" value="DNA_primase_DnaG"/>
</dbReference>
<dbReference type="SMART" id="SM00400">
    <property type="entry name" value="ZnF_CHCC"/>
    <property type="match status" value="1"/>
</dbReference>
<evidence type="ECO:0000313" key="18">
    <source>
        <dbReference type="Proteomes" id="UP000002027"/>
    </source>
</evidence>
<dbReference type="InterPro" id="IPR016136">
    <property type="entry name" value="DNA_helicase_N/primase_C"/>
</dbReference>
<dbReference type="Pfam" id="PF13662">
    <property type="entry name" value="Toprim_4"/>
    <property type="match status" value="1"/>
</dbReference>
<keyword evidence="3 12" id="KW-0808">Transferase</keyword>
<evidence type="ECO:0000256" key="12">
    <source>
        <dbReference type="HAMAP-Rule" id="MF_00974"/>
    </source>
</evidence>
<feature type="zinc finger region" description="CHC2-type" evidence="12 14">
    <location>
        <begin position="36"/>
        <end position="60"/>
    </location>
</feature>
<dbReference type="EMBL" id="CP001823">
    <property type="protein sequence ID" value="ACZ37853.1"/>
    <property type="molecule type" value="Genomic_DNA"/>
</dbReference>
<dbReference type="InterPro" id="IPR050219">
    <property type="entry name" value="DnaG_primase"/>
</dbReference>
<dbReference type="Gene3D" id="3.90.980.10">
    <property type="entry name" value="DNA primase, catalytic core, N-terminal domain"/>
    <property type="match status" value="1"/>
</dbReference>
<keyword evidence="7 12" id="KW-0863">Zinc-finger</keyword>
<dbReference type="InterPro" id="IPR006171">
    <property type="entry name" value="TOPRIM_dom"/>
</dbReference>
<proteinExistence type="inferred from homology"/>
<keyword evidence="15" id="KW-0175">Coiled coil</keyword>
<dbReference type="SMART" id="SM00493">
    <property type="entry name" value="TOPRIM"/>
    <property type="match status" value="1"/>
</dbReference>
<sequence>MHGDAVDQVRERTDIVEVIGQHVTLRKAGRNFKGLCPFHQEKTPSFIVFPETQTFHCFGCGVGGDVFNFVMQFERVDFREALQTLAQRAGVTLEQAAPPPPEVVERHARLYELNARAASFYAWVLWNSPHGAPGRELLERRGVDRATAERFQLGFAPDRWDALLTWMLKRGATQEEVVAAGLATQRDDGGAYDRFRNRLMFPIRDREGRVVGFGGRALGDAQPKYLNTAQTAIFDKGKILYALDLAQDAIRRTHEVVVVEGYMDAIAAHQHGFENVVASMGTALTEEQVKQIRRGVDRIILALDADAAGQMATLRGLDVLRESLGEADRPVLDARGLVRFERTLKADIRIAPLPEGQDPDDLIRRDPDAWRAAVAEAKPLLDFYIDAVIGDTPPTDPREKSELVDRIGPVVREIGDEVVRAHYVAEVSRRLGLPEHVILRARPATSRRIRREDAYRPRRPIASPEEHLLALVVTYPEIVAPLIPQVPEEDLLDTRHRALLRLLTGVTPEQAAAVVADPPEELREHVEALRELMAERPPVYPGQIRIEFDEVIRRLRRERFDFRMAQLQAEIHEAERAGDREALRHIIGLIETLKSRFPEFYPDRSPYFRDVRDTG</sequence>
<protein>
    <recommendedName>
        <fullName evidence="12 13">DNA primase</fullName>
        <ecNumber evidence="12">2.7.7.101</ecNumber>
    </recommendedName>
</protein>
<dbReference type="InterPro" id="IPR002694">
    <property type="entry name" value="Znf_CHC2"/>
</dbReference>
<dbReference type="NCBIfam" id="TIGR01391">
    <property type="entry name" value="dnaG"/>
    <property type="match status" value="1"/>
</dbReference>
<dbReference type="InParanoid" id="D1C7M0"/>
<comment type="subunit">
    <text evidence="12">Monomer. Interacts with DnaB.</text>
</comment>
<dbReference type="InterPro" id="IPR019475">
    <property type="entry name" value="DNA_primase_DnaB-bd"/>
</dbReference>
<keyword evidence="9" id="KW-0460">Magnesium</keyword>
<dbReference type="CDD" id="cd03364">
    <property type="entry name" value="TOPRIM_DnaG_primases"/>
    <property type="match status" value="1"/>
</dbReference>
<evidence type="ECO:0000256" key="4">
    <source>
        <dbReference type="ARBA" id="ARBA00022695"/>
    </source>
</evidence>
<dbReference type="OrthoDB" id="9803773at2"/>
<name>D1C7M0_SPHTD</name>
<evidence type="ECO:0000256" key="1">
    <source>
        <dbReference type="ARBA" id="ARBA00022478"/>
    </source>
</evidence>
<evidence type="ECO:0000256" key="7">
    <source>
        <dbReference type="ARBA" id="ARBA00022771"/>
    </source>
</evidence>
<feature type="coiled-coil region" evidence="15">
    <location>
        <begin position="557"/>
        <end position="584"/>
    </location>
</feature>
<keyword evidence="1 12" id="KW-0240">DNA-directed RNA polymerase</keyword>
<comment type="function">
    <text evidence="12 13">RNA polymerase that catalyzes the synthesis of short RNA molecules used as primers for DNA polymerase during DNA replication.</text>
</comment>
<evidence type="ECO:0000256" key="11">
    <source>
        <dbReference type="ARBA" id="ARBA00023163"/>
    </source>
</evidence>
<dbReference type="RefSeq" id="WP_012870900.1">
    <property type="nucleotide sequence ID" value="NC_013523.1"/>
</dbReference>
<keyword evidence="8 12" id="KW-0862">Zinc</keyword>
<keyword evidence="4 12" id="KW-0548">Nucleotidyltransferase</keyword>
<comment type="catalytic activity">
    <reaction evidence="12">
        <text>ssDNA + n NTP = ssDNA/pppN(pN)n-1 hybrid + (n-1) diphosphate.</text>
        <dbReference type="EC" id="2.7.7.101"/>
    </reaction>
</comment>
<dbReference type="FunFam" id="3.90.980.10:FF:000001">
    <property type="entry name" value="DNA primase"/>
    <property type="match status" value="1"/>
</dbReference>
<dbReference type="GO" id="GO:0003899">
    <property type="term" value="F:DNA-directed RNA polymerase activity"/>
    <property type="evidence" value="ECO:0007669"/>
    <property type="project" value="UniProtKB-UniRule"/>
</dbReference>
<dbReference type="GO" id="GO:1990077">
    <property type="term" value="C:primosome complex"/>
    <property type="evidence" value="ECO:0007669"/>
    <property type="project" value="UniProtKB-KW"/>
</dbReference>
<dbReference type="FunFam" id="3.90.580.10:FF:000001">
    <property type="entry name" value="DNA primase"/>
    <property type="match status" value="1"/>
</dbReference>
<evidence type="ECO:0000256" key="14">
    <source>
        <dbReference type="PIRSR" id="PIRSR002811-1"/>
    </source>
</evidence>
<accession>D1C7M0</accession>
<dbReference type="GO" id="GO:0008270">
    <property type="term" value="F:zinc ion binding"/>
    <property type="evidence" value="ECO:0007669"/>
    <property type="project" value="UniProtKB-UniRule"/>
</dbReference>
<dbReference type="GO" id="GO:0000428">
    <property type="term" value="C:DNA-directed RNA polymerase complex"/>
    <property type="evidence" value="ECO:0007669"/>
    <property type="project" value="UniProtKB-KW"/>
</dbReference>
<comment type="similarity">
    <text evidence="12 13">Belongs to the DnaG primase family.</text>
</comment>
<gene>
    <name evidence="12" type="primary">dnaG</name>
    <name evidence="17" type="ordered locus">Sthe_0414</name>
</gene>
<comment type="cofactor">
    <cofactor evidence="12 13 14">
        <name>Zn(2+)</name>
        <dbReference type="ChEBI" id="CHEBI:29105"/>
    </cofactor>
    <text evidence="12 13 14">Binds 1 zinc ion per monomer.</text>
</comment>
<dbReference type="PANTHER" id="PTHR30313">
    <property type="entry name" value="DNA PRIMASE"/>
    <property type="match status" value="1"/>
</dbReference>
<dbReference type="SUPFAM" id="SSF57783">
    <property type="entry name" value="Zinc beta-ribbon"/>
    <property type="match status" value="1"/>
</dbReference>
<dbReference type="Pfam" id="PF01807">
    <property type="entry name" value="Zn_ribbon_DnaG"/>
    <property type="match status" value="1"/>
</dbReference>
<dbReference type="Gene3D" id="3.90.580.10">
    <property type="entry name" value="Zinc finger, CHC2-type domain"/>
    <property type="match status" value="1"/>
</dbReference>
<evidence type="ECO:0000259" key="16">
    <source>
        <dbReference type="PROSITE" id="PS50880"/>
    </source>
</evidence>
<dbReference type="PANTHER" id="PTHR30313:SF2">
    <property type="entry name" value="DNA PRIMASE"/>
    <property type="match status" value="1"/>
</dbReference>
<dbReference type="Pfam" id="PF08275">
    <property type="entry name" value="DNAG_N"/>
    <property type="match status" value="1"/>
</dbReference>
<dbReference type="GO" id="GO:0003677">
    <property type="term" value="F:DNA binding"/>
    <property type="evidence" value="ECO:0007669"/>
    <property type="project" value="UniProtKB-KW"/>
</dbReference>
<feature type="domain" description="Toprim" evidence="16">
    <location>
        <begin position="254"/>
        <end position="344"/>
    </location>
</feature>
<dbReference type="Pfam" id="PF10410">
    <property type="entry name" value="DnaB_bind"/>
    <property type="match status" value="1"/>
</dbReference>
<evidence type="ECO:0000256" key="10">
    <source>
        <dbReference type="ARBA" id="ARBA00023125"/>
    </source>
</evidence>
<comment type="domain">
    <text evidence="12">Contains an N-terminal zinc-binding domain, a central core domain that contains the primase activity, and a C-terminal DnaB-binding domain.</text>
</comment>
<dbReference type="Gene3D" id="3.40.1360.10">
    <property type="match status" value="1"/>
</dbReference>
<evidence type="ECO:0000256" key="13">
    <source>
        <dbReference type="PIRNR" id="PIRNR002811"/>
    </source>
</evidence>
<keyword evidence="2 12" id="KW-0639">Primosome</keyword>
<dbReference type="eggNOG" id="COG0358">
    <property type="taxonomic scope" value="Bacteria"/>
</dbReference>
<dbReference type="InterPro" id="IPR037068">
    <property type="entry name" value="DNA_primase_core_N_sf"/>
</dbReference>
<dbReference type="InterPro" id="IPR013264">
    <property type="entry name" value="DNAG_N"/>
</dbReference>
<dbReference type="GO" id="GO:0005737">
    <property type="term" value="C:cytoplasm"/>
    <property type="evidence" value="ECO:0007669"/>
    <property type="project" value="TreeGrafter"/>
</dbReference>
<evidence type="ECO:0000256" key="2">
    <source>
        <dbReference type="ARBA" id="ARBA00022515"/>
    </source>
</evidence>
<dbReference type="PROSITE" id="PS50880">
    <property type="entry name" value="TOPRIM"/>
    <property type="match status" value="1"/>
</dbReference>
<dbReference type="STRING" id="479434.Sthe_0414"/>
<dbReference type="GO" id="GO:0006269">
    <property type="term" value="P:DNA replication, synthesis of primer"/>
    <property type="evidence" value="ECO:0007669"/>
    <property type="project" value="UniProtKB-UniRule"/>
</dbReference>
<evidence type="ECO:0000256" key="8">
    <source>
        <dbReference type="ARBA" id="ARBA00022833"/>
    </source>
</evidence>
<reference evidence="18" key="1">
    <citation type="submission" date="2009-11" db="EMBL/GenBank/DDBJ databases">
        <title>The complete chromosome 1 of Sphaerobacter thermophilus DSM 20745.</title>
        <authorList>
            <person name="Lucas S."/>
            <person name="Copeland A."/>
            <person name="Lapidus A."/>
            <person name="Glavina del Rio T."/>
            <person name="Dalin E."/>
            <person name="Tice H."/>
            <person name="Bruce D."/>
            <person name="Goodwin L."/>
            <person name="Pitluck S."/>
            <person name="Kyrpides N."/>
            <person name="Mavromatis K."/>
            <person name="Ivanova N."/>
            <person name="Mikhailova N."/>
            <person name="LaButti K.M."/>
            <person name="Clum A."/>
            <person name="Sun H.I."/>
            <person name="Brettin T."/>
            <person name="Detter J.C."/>
            <person name="Han C."/>
            <person name="Larimer F."/>
            <person name="Land M."/>
            <person name="Hauser L."/>
            <person name="Markowitz V."/>
            <person name="Cheng J.F."/>
            <person name="Hugenholtz P."/>
            <person name="Woyke T."/>
            <person name="Wu D."/>
            <person name="Steenblock K."/>
            <person name="Schneider S."/>
            <person name="Pukall R."/>
            <person name="Goeker M."/>
            <person name="Klenk H.P."/>
            <person name="Eisen J.A."/>
        </authorList>
    </citation>
    <scope>NUCLEOTIDE SEQUENCE [LARGE SCALE GENOMIC DNA]</scope>
    <source>
        <strain evidence="18">ATCC 49802 / DSM 20745 / S 6022</strain>
    </source>
</reference>
<dbReference type="InterPro" id="IPR030846">
    <property type="entry name" value="DnaG_bac"/>
</dbReference>
<keyword evidence="6 12" id="KW-0479">Metal-binding</keyword>
<evidence type="ECO:0000256" key="9">
    <source>
        <dbReference type="ARBA" id="ARBA00022842"/>
    </source>
</evidence>
<keyword evidence="18" id="KW-1185">Reference proteome</keyword>
<dbReference type="KEGG" id="sti:Sthe_0414"/>
<reference evidence="17 18" key="2">
    <citation type="journal article" date="2010" name="Stand. Genomic Sci.">
        <title>Complete genome sequence of Desulfohalobium retbaense type strain (HR(100)).</title>
        <authorList>
            <person name="Spring S."/>
            <person name="Nolan M."/>
            <person name="Lapidus A."/>
            <person name="Glavina Del Rio T."/>
            <person name="Copeland A."/>
            <person name="Tice H."/>
            <person name="Cheng J.F."/>
            <person name="Lucas S."/>
            <person name="Land M."/>
            <person name="Chen F."/>
            <person name="Bruce D."/>
            <person name="Goodwin L."/>
            <person name="Pitluck S."/>
            <person name="Ivanova N."/>
            <person name="Mavromatis K."/>
            <person name="Mikhailova N."/>
            <person name="Pati A."/>
            <person name="Chen A."/>
            <person name="Palaniappan K."/>
            <person name="Hauser L."/>
            <person name="Chang Y.J."/>
            <person name="Jeffries C.D."/>
            <person name="Munk C."/>
            <person name="Kiss H."/>
            <person name="Chain P."/>
            <person name="Han C."/>
            <person name="Brettin T."/>
            <person name="Detter J.C."/>
            <person name="Schuler E."/>
            <person name="Goker M."/>
            <person name="Rohde M."/>
            <person name="Bristow J."/>
            <person name="Eisen J.A."/>
            <person name="Markowitz V."/>
            <person name="Hugenholtz P."/>
            <person name="Kyrpides N.C."/>
            <person name="Klenk H.P."/>
        </authorList>
    </citation>
    <scope>NUCLEOTIDE SEQUENCE [LARGE SCALE GENOMIC DNA]</scope>
    <source>
        <strain evidence="18">ATCC 49802 / DSM 20745 / S 6022</strain>
    </source>
</reference>
<evidence type="ECO:0000256" key="6">
    <source>
        <dbReference type="ARBA" id="ARBA00022723"/>
    </source>
</evidence>
<organism evidence="17 18">
    <name type="scientific">Sphaerobacter thermophilus (strain ATCC 49802 / DSM 20745 / KCCM 41009 / NCIMB 13125 / S 6022)</name>
    <dbReference type="NCBI Taxonomy" id="479434"/>
    <lineage>
        <taxon>Bacteria</taxon>
        <taxon>Pseudomonadati</taxon>
        <taxon>Thermomicrobiota</taxon>
        <taxon>Thermomicrobia</taxon>
        <taxon>Sphaerobacterales</taxon>
        <taxon>Sphaerobacterineae</taxon>
        <taxon>Sphaerobacteraceae</taxon>
        <taxon>Sphaerobacter</taxon>
    </lineage>
</organism>